<name>A0A068NPR0_FIMGI</name>
<dbReference type="KEGG" id="fgi:OP10G_2165"/>
<dbReference type="GO" id="GO:0016887">
    <property type="term" value="F:ATP hydrolysis activity"/>
    <property type="evidence" value="ECO:0007669"/>
    <property type="project" value="InterPro"/>
</dbReference>
<reference evidence="4 5" key="1">
    <citation type="journal article" date="2014" name="PLoS ONE">
        <title>The first complete genome sequence of the class fimbriimonadia in the phylum armatimonadetes.</title>
        <authorList>
            <person name="Hu Z.Y."/>
            <person name="Wang Y.Z."/>
            <person name="Im W.T."/>
            <person name="Wang S.Y."/>
            <person name="Zhao G.P."/>
            <person name="Zheng H.J."/>
            <person name="Quan Z.X."/>
        </authorList>
    </citation>
    <scope>NUCLEOTIDE SEQUENCE [LARGE SCALE GENOMIC DNA]</scope>
    <source>
        <strain evidence="4">Gsoil 348</strain>
    </source>
</reference>
<dbReference type="PANTHER" id="PTHR43158:SF2">
    <property type="entry name" value="SKFA PEPTIDE EXPORT ATP-BINDING PROTEIN SKFE"/>
    <property type="match status" value="1"/>
</dbReference>
<evidence type="ECO:0000256" key="1">
    <source>
        <dbReference type="ARBA" id="ARBA00022741"/>
    </source>
</evidence>
<keyword evidence="1" id="KW-0547">Nucleotide-binding</keyword>
<gene>
    <name evidence="4" type="ORF">OP10G_2165</name>
</gene>
<evidence type="ECO:0000256" key="2">
    <source>
        <dbReference type="ARBA" id="ARBA00022840"/>
    </source>
</evidence>
<keyword evidence="2" id="KW-0067">ATP-binding</keyword>
<dbReference type="STRING" id="661478.OP10G_2165"/>
<organism evidence="4 5">
    <name type="scientific">Fimbriimonas ginsengisoli Gsoil 348</name>
    <dbReference type="NCBI Taxonomy" id="661478"/>
    <lineage>
        <taxon>Bacteria</taxon>
        <taxon>Bacillati</taxon>
        <taxon>Armatimonadota</taxon>
        <taxon>Fimbriimonadia</taxon>
        <taxon>Fimbriimonadales</taxon>
        <taxon>Fimbriimonadaceae</taxon>
        <taxon>Fimbriimonas</taxon>
    </lineage>
</organism>
<evidence type="ECO:0000313" key="5">
    <source>
        <dbReference type="Proteomes" id="UP000027982"/>
    </source>
</evidence>
<evidence type="ECO:0000313" key="4">
    <source>
        <dbReference type="EMBL" id="AIE85533.1"/>
    </source>
</evidence>
<dbReference type="GO" id="GO:0005524">
    <property type="term" value="F:ATP binding"/>
    <property type="evidence" value="ECO:0007669"/>
    <property type="project" value="UniProtKB-KW"/>
</dbReference>
<sequence>MSELLGLEHFAIRPDGPTLTLSVSAGQSMAVVGPAGAGKSQLLRTLAGRERPAQGTIQLRAKVAIAGETSYSRRAKVQSLARRPGVSMQEATEILSATRLWDVRHLSMGDLSPSQLAATELVEALLTEAPIAMIDGQLDGLDPWALPAVLEMLRGQRAKGRTLIVATHRPDLIREQDALIVLYDGQVRFAGSIDDLLRAGPPHSLEVGTENQPGVRSLVAPFRVSIRPSESGMRLEAPEGQELAARLLLEGYGDVKFVIVRPPTIEEALRAVV</sequence>
<feature type="domain" description="ABC transporter" evidence="3">
    <location>
        <begin position="1"/>
        <end position="209"/>
    </location>
</feature>
<dbReference type="eggNOG" id="COG4152">
    <property type="taxonomic scope" value="Bacteria"/>
</dbReference>
<evidence type="ECO:0000259" key="3">
    <source>
        <dbReference type="PROSITE" id="PS50893"/>
    </source>
</evidence>
<keyword evidence="5" id="KW-1185">Reference proteome</keyword>
<dbReference type="InterPro" id="IPR027417">
    <property type="entry name" value="P-loop_NTPase"/>
</dbReference>
<dbReference type="InterPro" id="IPR003593">
    <property type="entry name" value="AAA+_ATPase"/>
</dbReference>
<dbReference type="HOGENOM" id="CLU_1018429_0_0_0"/>
<dbReference type="CDD" id="cd00267">
    <property type="entry name" value="ABC_ATPase"/>
    <property type="match status" value="1"/>
</dbReference>
<dbReference type="OrthoDB" id="9800654at2"/>
<dbReference type="AlphaFoldDB" id="A0A068NPR0"/>
<dbReference type="PROSITE" id="PS50893">
    <property type="entry name" value="ABC_TRANSPORTER_2"/>
    <property type="match status" value="1"/>
</dbReference>
<dbReference type="PANTHER" id="PTHR43158">
    <property type="entry name" value="SKFA PEPTIDE EXPORT ATP-BINDING PROTEIN SKFE"/>
    <property type="match status" value="1"/>
</dbReference>
<dbReference type="EMBL" id="CP007139">
    <property type="protein sequence ID" value="AIE85533.1"/>
    <property type="molecule type" value="Genomic_DNA"/>
</dbReference>
<dbReference type="SUPFAM" id="SSF52540">
    <property type="entry name" value="P-loop containing nucleoside triphosphate hydrolases"/>
    <property type="match status" value="1"/>
</dbReference>
<dbReference type="Gene3D" id="3.40.50.300">
    <property type="entry name" value="P-loop containing nucleotide triphosphate hydrolases"/>
    <property type="match status" value="1"/>
</dbReference>
<dbReference type="Pfam" id="PF00005">
    <property type="entry name" value="ABC_tran"/>
    <property type="match status" value="1"/>
</dbReference>
<accession>A0A068NPR0</accession>
<dbReference type="RefSeq" id="WP_025225901.1">
    <property type="nucleotide sequence ID" value="NZ_CP007139.1"/>
</dbReference>
<protein>
    <submittedName>
        <fullName evidence="4">ABC transporter-related protein</fullName>
    </submittedName>
</protein>
<dbReference type="InterPro" id="IPR003439">
    <property type="entry name" value="ABC_transporter-like_ATP-bd"/>
</dbReference>
<dbReference type="SMART" id="SM00382">
    <property type="entry name" value="AAA"/>
    <property type="match status" value="1"/>
</dbReference>
<proteinExistence type="predicted"/>
<dbReference type="Proteomes" id="UP000027982">
    <property type="component" value="Chromosome"/>
</dbReference>